<dbReference type="RefSeq" id="XP_016606424.1">
    <property type="nucleotide sequence ID" value="XM_016757504.1"/>
</dbReference>
<evidence type="ECO:0000256" key="9">
    <source>
        <dbReference type="ARBA" id="ARBA00048048"/>
    </source>
</evidence>
<keyword evidence="6" id="KW-0564">Palmitate</keyword>
<comment type="subcellular location">
    <subcellularLocation>
        <location evidence="1">Membrane</location>
        <topology evidence="1">Multi-pass membrane protein</topology>
    </subcellularLocation>
</comment>
<evidence type="ECO:0000256" key="8">
    <source>
        <dbReference type="ARBA" id="ARBA00023315"/>
    </source>
</evidence>
<dbReference type="PROSITE" id="PS50216">
    <property type="entry name" value="DHHC"/>
    <property type="match status" value="1"/>
</dbReference>
<name>A0A0L0HBX9_SPIPD</name>
<feature type="transmembrane region" description="Helical" evidence="10">
    <location>
        <begin position="44"/>
        <end position="62"/>
    </location>
</feature>
<evidence type="ECO:0000259" key="11">
    <source>
        <dbReference type="Pfam" id="PF01529"/>
    </source>
</evidence>
<feature type="transmembrane region" description="Helical" evidence="10">
    <location>
        <begin position="12"/>
        <end position="32"/>
    </location>
</feature>
<feature type="domain" description="Palmitoyltransferase DHHC" evidence="11">
    <location>
        <begin position="102"/>
        <end position="232"/>
    </location>
</feature>
<proteinExistence type="inferred from homology"/>
<dbReference type="eggNOG" id="KOG1315">
    <property type="taxonomic scope" value="Eukaryota"/>
</dbReference>
<evidence type="ECO:0000256" key="4">
    <source>
        <dbReference type="ARBA" id="ARBA00022989"/>
    </source>
</evidence>
<keyword evidence="7" id="KW-0449">Lipoprotein</keyword>
<reference evidence="12 13" key="1">
    <citation type="submission" date="2009-08" db="EMBL/GenBank/DDBJ databases">
        <title>The Genome Sequence of Spizellomyces punctatus strain DAOM BR117.</title>
        <authorList>
            <consortium name="The Broad Institute Genome Sequencing Platform"/>
            <person name="Russ C."/>
            <person name="Cuomo C."/>
            <person name="Shea T."/>
            <person name="Young S.K."/>
            <person name="Zeng Q."/>
            <person name="Koehrsen M."/>
            <person name="Haas B."/>
            <person name="Borodovsky M."/>
            <person name="Guigo R."/>
            <person name="Alvarado L."/>
            <person name="Berlin A."/>
            <person name="Bochicchio J."/>
            <person name="Borenstein D."/>
            <person name="Chapman S."/>
            <person name="Chen Z."/>
            <person name="Engels R."/>
            <person name="Freedman E."/>
            <person name="Gellesch M."/>
            <person name="Goldberg J."/>
            <person name="Griggs A."/>
            <person name="Gujja S."/>
            <person name="Heiman D."/>
            <person name="Hepburn T."/>
            <person name="Howarth C."/>
            <person name="Jen D."/>
            <person name="Larson L."/>
            <person name="Lewis B."/>
            <person name="Mehta T."/>
            <person name="Park D."/>
            <person name="Pearson M."/>
            <person name="Roberts A."/>
            <person name="Saif S."/>
            <person name="Shenoy N."/>
            <person name="Sisk P."/>
            <person name="Stolte C."/>
            <person name="Sykes S."/>
            <person name="Thomson T."/>
            <person name="Walk T."/>
            <person name="White J."/>
            <person name="Yandava C."/>
            <person name="Burger G."/>
            <person name="Gray M.W."/>
            <person name="Holland P.W.H."/>
            <person name="King N."/>
            <person name="Lang F.B.F."/>
            <person name="Roger A.J."/>
            <person name="Ruiz-Trillo I."/>
            <person name="Lander E."/>
            <person name="Nusbaum C."/>
        </authorList>
    </citation>
    <scope>NUCLEOTIDE SEQUENCE [LARGE SCALE GENOMIC DNA]</scope>
    <source>
        <strain evidence="12 13">DAOM BR117</strain>
    </source>
</reference>
<keyword evidence="5 10" id="KW-0472">Membrane</keyword>
<gene>
    <name evidence="12" type="ORF">SPPG_09345</name>
</gene>
<comment type="catalytic activity">
    <reaction evidence="9 10">
        <text>L-cysteinyl-[protein] + hexadecanoyl-CoA = S-hexadecanoyl-L-cysteinyl-[protein] + CoA</text>
        <dbReference type="Rhea" id="RHEA:36683"/>
        <dbReference type="Rhea" id="RHEA-COMP:10131"/>
        <dbReference type="Rhea" id="RHEA-COMP:11032"/>
        <dbReference type="ChEBI" id="CHEBI:29950"/>
        <dbReference type="ChEBI" id="CHEBI:57287"/>
        <dbReference type="ChEBI" id="CHEBI:57379"/>
        <dbReference type="ChEBI" id="CHEBI:74151"/>
        <dbReference type="EC" id="2.3.1.225"/>
    </reaction>
</comment>
<evidence type="ECO:0000256" key="6">
    <source>
        <dbReference type="ARBA" id="ARBA00023139"/>
    </source>
</evidence>
<keyword evidence="8 10" id="KW-0012">Acyltransferase</keyword>
<dbReference type="OrthoDB" id="331948at2759"/>
<evidence type="ECO:0000313" key="13">
    <source>
        <dbReference type="Proteomes" id="UP000053201"/>
    </source>
</evidence>
<dbReference type="STRING" id="645134.A0A0L0HBX9"/>
<dbReference type="EMBL" id="KQ257460">
    <property type="protein sequence ID" value="KNC98384.1"/>
    <property type="molecule type" value="Genomic_DNA"/>
</dbReference>
<dbReference type="OMA" id="VAVQTFH"/>
<comment type="domain">
    <text evidence="10">The DHHC domain is required for palmitoyltransferase activity.</text>
</comment>
<evidence type="ECO:0000256" key="1">
    <source>
        <dbReference type="ARBA" id="ARBA00004141"/>
    </source>
</evidence>
<evidence type="ECO:0000256" key="10">
    <source>
        <dbReference type="RuleBase" id="RU079119"/>
    </source>
</evidence>
<feature type="transmembrane region" description="Helical" evidence="10">
    <location>
        <begin position="191"/>
        <end position="213"/>
    </location>
</feature>
<evidence type="ECO:0000313" key="12">
    <source>
        <dbReference type="EMBL" id="KNC98384.1"/>
    </source>
</evidence>
<dbReference type="GeneID" id="27692470"/>
<dbReference type="InterPro" id="IPR039859">
    <property type="entry name" value="PFA4/ZDH16/20/ERF2-like"/>
</dbReference>
<evidence type="ECO:0000256" key="2">
    <source>
        <dbReference type="ARBA" id="ARBA00022679"/>
    </source>
</evidence>
<evidence type="ECO:0000256" key="3">
    <source>
        <dbReference type="ARBA" id="ARBA00022692"/>
    </source>
</evidence>
<dbReference type="GO" id="GO:0019706">
    <property type="term" value="F:protein-cysteine S-palmitoyltransferase activity"/>
    <property type="evidence" value="ECO:0007669"/>
    <property type="project" value="UniProtKB-EC"/>
</dbReference>
<dbReference type="Proteomes" id="UP000053201">
    <property type="component" value="Unassembled WGS sequence"/>
</dbReference>
<keyword evidence="3 10" id="KW-0812">Transmembrane</keyword>
<evidence type="ECO:0000256" key="5">
    <source>
        <dbReference type="ARBA" id="ARBA00023136"/>
    </source>
</evidence>
<dbReference type="AlphaFoldDB" id="A0A0L0HBX9"/>
<keyword evidence="4 10" id="KW-1133">Transmembrane helix</keyword>
<dbReference type="InterPro" id="IPR001594">
    <property type="entry name" value="Palmitoyltrfase_DHHC"/>
</dbReference>
<keyword evidence="2 10" id="KW-0808">Transferase</keyword>
<dbReference type="VEuPathDB" id="FungiDB:SPPG_09345"/>
<protein>
    <recommendedName>
        <fullName evidence="10">Palmitoyltransferase</fullName>
        <ecNumber evidence="10">2.3.1.225</ecNumber>
    </recommendedName>
</protein>
<dbReference type="GO" id="GO:0016020">
    <property type="term" value="C:membrane"/>
    <property type="evidence" value="ECO:0007669"/>
    <property type="project" value="UniProtKB-SubCell"/>
</dbReference>
<sequence>MGAIEGSDTLLALSAFFLIVFIPLTSQVFVFLPWLRPVTVNSGLVLFVFNGCVGMLILNYYLCVTTDPGRVAPGWEPEGLGQFGELEATSLTNGGETITGLPRYCRICNGFKPPRTHHCKRCGRCILRMDHHCQWLNNCIGHHNHGHFIRFLIFTVLSCGMCMVMIFARLLDLVREAFKEGTKPEPLGLVPVLFIAVNMCLLVPLTSILAMLLSQQLRNMYRNLTTIEYLEKIDASFAYDESFAADPYDLGCLENTAVILGDSPMLWLIPQRMKGDGHVFICKGDIEGFASDHKRPWE</sequence>
<organism evidence="12 13">
    <name type="scientific">Spizellomyces punctatus (strain DAOM BR117)</name>
    <dbReference type="NCBI Taxonomy" id="645134"/>
    <lineage>
        <taxon>Eukaryota</taxon>
        <taxon>Fungi</taxon>
        <taxon>Fungi incertae sedis</taxon>
        <taxon>Chytridiomycota</taxon>
        <taxon>Chytridiomycota incertae sedis</taxon>
        <taxon>Chytridiomycetes</taxon>
        <taxon>Spizellomycetales</taxon>
        <taxon>Spizellomycetaceae</taxon>
        <taxon>Spizellomyces</taxon>
    </lineage>
</organism>
<comment type="similarity">
    <text evidence="10">Belongs to the DHHC palmitoyltransferase family.</text>
</comment>
<dbReference type="EC" id="2.3.1.225" evidence="10"/>
<feature type="transmembrane region" description="Helical" evidence="10">
    <location>
        <begin position="151"/>
        <end position="171"/>
    </location>
</feature>
<evidence type="ECO:0000256" key="7">
    <source>
        <dbReference type="ARBA" id="ARBA00023288"/>
    </source>
</evidence>
<dbReference type="InParanoid" id="A0A0L0HBX9"/>
<keyword evidence="13" id="KW-1185">Reference proteome</keyword>
<dbReference type="Pfam" id="PF01529">
    <property type="entry name" value="DHHC"/>
    <property type="match status" value="1"/>
</dbReference>
<accession>A0A0L0HBX9</accession>
<dbReference type="PANTHER" id="PTHR12246">
    <property type="entry name" value="PALMITOYLTRANSFERASE ZDHHC16"/>
    <property type="match status" value="1"/>
</dbReference>